<evidence type="ECO:0000313" key="2">
    <source>
        <dbReference type="Proteomes" id="UP001244640"/>
    </source>
</evidence>
<organism evidence="1 2">
    <name type="scientific">Sphingobacterium zeae</name>
    <dbReference type="NCBI Taxonomy" id="1776859"/>
    <lineage>
        <taxon>Bacteria</taxon>
        <taxon>Pseudomonadati</taxon>
        <taxon>Bacteroidota</taxon>
        <taxon>Sphingobacteriia</taxon>
        <taxon>Sphingobacteriales</taxon>
        <taxon>Sphingobacteriaceae</taxon>
        <taxon>Sphingobacterium</taxon>
    </lineage>
</organism>
<dbReference type="Proteomes" id="UP001244640">
    <property type="component" value="Unassembled WGS sequence"/>
</dbReference>
<dbReference type="RefSeq" id="WP_307186877.1">
    <property type="nucleotide sequence ID" value="NZ_JAUTBA010000001.1"/>
</dbReference>
<proteinExistence type="predicted"/>
<sequence length="363" mass="40620">MKRDMQLNSADIAILKDSQAKGIQQKSLSDEQLELIYRRKWFKIWIPVELGGLGLTVPEGLNVLADLAYWDGGLAWTVTLCSGANLFVGFIDPVLGDQIFKAERVCFGGSGQASGTATRDGEHYRLTGFWKYATGAPHLTHFTLNATIQEAGKPVLDDKGDPIIKSFFVDREHALVHYDWDTFGLEVTASHSFSLQDVLVDGKQCFEINAAKSTRSDLRYQYPFMPFAELTLLANFIGMYKRFLDLIEKLFVLKSKASKWEQAASKAAFGMLDELQQDYIIRKDAILNLAHHSWDNLGNGIDNTTIYTQIATQSRDLVSSILTNTVKLYPQAGILGAAVDQEINIIFRNIFTASQHKLLQKSI</sequence>
<reference evidence="1 2" key="1">
    <citation type="submission" date="2023-07" db="EMBL/GenBank/DDBJ databases">
        <title>Functional and genomic diversity of the sorghum phyllosphere microbiome.</title>
        <authorList>
            <person name="Shade A."/>
        </authorList>
    </citation>
    <scope>NUCLEOTIDE SEQUENCE [LARGE SCALE GENOMIC DNA]</scope>
    <source>
        <strain evidence="1 2">SORGH_AS_0892</strain>
    </source>
</reference>
<gene>
    <name evidence="1" type="ORF">QE382_003378</name>
</gene>
<dbReference type="EMBL" id="JAUTBA010000001">
    <property type="protein sequence ID" value="MDQ1151394.1"/>
    <property type="molecule type" value="Genomic_DNA"/>
</dbReference>
<evidence type="ECO:0008006" key="3">
    <source>
        <dbReference type="Google" id="ProtNLM"/>
    </source>
</evidence>
<accession>A0ABU0U8V0</accession>
<evidence type="ECO:0000313" key="1">
    <source>
        <dbReference type="EMBL" id="MDQ1151394.1"/>
    </source>
</evidence>
<dbReference type="InterPro" id="IPR037069">
    <property type="entry name" value="AcylCoA_DH/ox_N_sf"/>
</dbReference>
<dbReference type="Gene3D" id="1.10.540.10">
    <property type="entry name" value="Acyl-CoA dehydrogenase/oxidase, N-terminal domain"/>
    <property type="match status" value="1"/>
</dbReference>
<comment type="caution">
    <text evidence="1">The sequence shown here is derived from an EMBL/GenBank/DDBJ whole genome shotgun (WGS) entry which is preliminary data.</text>
</comment>
<dbReference type="SUPFAM" id="SSF56645">
    <property type="entry name" value="Acyl-CoA dehydrogenase NM domain-like"/>
    <property type="match status" value="1"/>
</dbReference>
<dbReference type="PIRSF" id="PIRSF016578">
    <property type="entry name" value="HsaA"/>
    <property type="match status" value="1"/>
</dbReference>
<name>A0ABU0U8V0_9SPHI</name>
<protein>
    <recommendedName>
        <fullName evidence="3">Acyl-CoA dehydrogenase</fullName>
    </recommendedName>
</protein>
<dbReference type="InterPro" id="IPR046373">
    <property type="entry name" value="Acyl-CoA_Oxase/DH_mid-dom_sf"/>
</dbReference>
<keyword evidence="2" id="KW-1185">Reference proteome</keyword>
<dbReference type="InterPro" id="IPR009100">
    <property type="entry name" value="AcylCoA_DH/oxidase_NM_dom_sf"/>
</dbReference>
<dbReference type="Gene3D" id="2.40.110.10">
    <property type="entry name" value="Butyryl-CoA Dehydrogenase, subunit A, domain 2"/>
    <property type="match status" value="1"/>
</dbReference>